<comment type="similarity">
    <text evidence="1">Belongs to the aspartyl/asparaginyl beta-hydroxylase family.</text>
</comment>
<sequence length="390" mass="43068">MDERLAKARTLAAEGMQALQRADGMAALQAFSRAIDMGWPGADVWIARSFAHSLLGDMEARLGALEKALEVDPASVRARLHYGQALVGAGRQEEAEPHFLEGLEGARALEHRNAEIEQLIRAASDFVGMASEPDPHPVDEFARAHGVGDDPEDDLFQQSLDLLAGRALSYVSRPTRYLYPGLPSRQFYRPEDFDWTSALAAKTPEIRAELDELLARQSLEASAFAPYVEKAGREGAGVSHPLLDNPDWSAFYLIKQGERVEENIALCPRTMAAIDAIGDDAAPAPAPSVLFSRLEAGARIPPHHGMLNTRLICHLPVILPGQCALRVGNETRAWKDGGVFIFDDTIEHEAWNESDEPRYVLIFEIWRPELSARQRHLVSELFKLGGLARR</sequence>
<gene>
    <name evidence="6" type="ORF">D1223_10230</name>
</gene>
<evidence type="ECO:0000313" key="7">
    <source>
        <dbReference type="Proteomes" id="UP000266385"/>
    </source>
</evidence>
<keyword evidence="3" id="KW-0560">Oxidoreductase</keyword>
<keyword evidence="2" id="KW-0223">Dioxygenase</keyword>
<dbReference type="InterPro" id="IPR019734">
    <property type="entry name" value="TPR_rpt"/>
</dbReference>
<feature type="domain" description="Aspartyl/asparaginy/proline hydroxylase" evidence="5">
    <location>
        <begin position="202"/>
        <end position="368"/>
    </location>
</feature>
<keyword evidence="4" id="KW-0802">TPR repeat</keyword>
<dbReference type="SUPFAM" id="SSF51197">
    <property type="entry name" value="Clavaminate synthase-like"/>
    <property type="match status" value="1"/>
</dbReference>
<evidence type="ECO:0000259" key="5">
    <source>
        <dbReference type="Pfam" id="PF05118"/>
    </source>
</evidence>
<dbReference type="GO" id="GO:0016020">
    <property type="term" value="C:membrane"/>
    <property type="evidence" value="ECO:0007669"/>
    <property type="project" value="TreeGrafter"/>
</dbReference>
<proteinExistence type="inferred from homology"/>
<dbReference type="OrthoDB" id="21665at2"/>
<reference evidence="6 7" key="1">
    <citation type="submission" date="2018-08" db="EMBL/GenBank/DDBJ databases">
        <title>Henriciella mobilis sp. nov., isolated from seawater.</title>
        <authorList>
            <person name="Cheng H."/>
            <person name="Wu Y.-H."/>
            <person name="Xu X.-W."/>
            <person name="Guo L.-L."/>
        </authorList>
    </citation>
    <scope>NUCLEOTIDE SEQUENCE [LARGE SCALE GENOMIC DNA]</scope>
    <source>
        <strain evidence="6 7">JN25</strain>
    </source>
</reference>
<dbReference type="Gene3D" id="1.25.40.10">
    <property type="entry name" value="Tetratricopeptide repeat domain"/>
    <property type="match status" value="1"/>
</dbReference>
<comment type="caution">
    <text evidence="6">The sequence shown here is derived from an EMBL/GenBank/DDBJ whole genome shotgun (WGS) entry which is preliminary data.</text>
</comment>
<dbReference type="InterPro" id="IPR027443">
    <property type="entry name" value="IPNS-like_sf"/>
</dbReference>
<organism evidence="6 7">
    <name type="scientific">Henriciella mobilis</name>
    <dbReference type="NCBI Taxonomy" id="2305467"/>
    <lineage>
        <taxon>Bacteria</taxon>
        <taxon>Pseudomonadati</taxon>
        <taxon>Pseudomonadota</taxon>
        <taxon>Alphaproteobacteria</taxon>
        <taxon>Hyphomonadales</taxon>
        <taxon>Hyphomonadaceae</taxon>
        <taxon>Henriciella</taxon>
    </lineage>
</organism>
<evidence type="ECO:0000256" key="3">
    <source>
        <dbReference type="ARBA" id="ARBA00023002"/>
    </source>
</evidence>
<name>A0A399RHP0_9PROT</name>
<protein>
    <submittedName>
        <fullName evidence="6">Aspartyl/asparaginyl beta-hydroxylase domain-containing protein</fullName>
    </submittedName>
</protein>
<dbReference type="EMBL" id="QWFX01000012">
    <property type="protein sequence ID" value="RIJ29312.1"/>
    <property type="molecule type" value="Genomic_DNA"/>
</dbReference>
<dbReference type="Pfam" id="PF05118">
    <property type="entry name" value="Asp_Arg_Hydrox"/>
    <property type="match status" value="1"/>
</dbReference>
<evidence type="ECO:0000256" key="2">
    <source>
        <dbReference type="ARBA" id="ARBA00022964"/>
    </source>
</evidence>
<evidence type="ECO:0000313" key="6">
    <source>
        <dbReference type="EMBL" id="RIJ29312.1"/>
    </source>
</evidence>
<dbReference type="InterPro" id="IPR011990">
    <property type="entry name" value="TPR-like_helical_dom_sf"/>
</dbReference>
<dbReference type="PROSITE" id="PS50005">
    <property type="entry name" value="TPR"/>
    <property type="match status" value="1"/>
</dbReference>
<keyword evidence="7" id="KW-1185">Reference proteome</keyword>
<dbReference type="AlphaFoldDB" id="A0A399RHP0"/>
<dbReference type="PANTHER" id="PTHR46332">
    <property type="entry name" value="ASPARTATE BETA-HYDROXYLASE DOMAIN-CONTAINING PROTEIN 2"/>
    <property type="match status" value="1"/>
</dbReference>
<accession>A0A399RHP0</accession>
<dbReference type="GO" id="GO:0051213">
    <property type="term" value="F:dioxygenase activity"/>
    <property type="evidence" value="ECO:0007669"/>
    <property type="project" value="UniProtKB-KW"/>
</dbReference>
<dbReference type="InterPro" id="IPR051821">
    <property type="entry name" value="Asp/Asn_beta-hydroxylase"/>
</dbReference>
<dbReference type="PANTHER" id="PTHR46332:SF5">
    <property type="entry name" value="ASPARTATE BETA-HYDROXYLASE DOMAIN CONTAINING 2"/>
    <property type="match status" value="1"/>
</dbReference>
<evidence type="ECO:0000256" key="4">
    <source>
        <dbReference type="PROSITE-ProRule" id="PRU00339"/>
    </source>
</evidence>
<dbReference type="Gene3D" id="2.60.120.330">
    <property type="entry name" value="B-lactam Antibiotic, Isopenicillin N Synthase, Chain"/>
    <property type="match status" value="1"/>
</dbReference>
<dbReference type="SUPFAM" id="SSF48452">
    <property type="entry name" value="TPR-like"/>
    <property type="match status" value="1"/>
</dbReference>
<evidence type="ECO:0000256" key="1">
    <source>
        <dbReference type="ARBA" id="ARBA00007730"/>
    </source>
</evidence>
<feature type="repeat" description="TPR" evidence="4">
    <location>
        <begin position="42"/>
        <end position="75"/>
    </location>
</feature>
<dbReference type="InterPro" id="IPR007803">
    <property type="entry name" value="Asp/Arg/Pro-Hydrxlase"/>
</dbReference>
<dbReference type="RefSeq" id="WP_119376333.1">
    <property type="nucleotide sequence ID" value="NZ_QWFX01000012.1"/>
</dbReference>
<dbReference type="Proteomes" id="UP000266385">
    <property type="component" value="Unassembled WGS sequence"/>
</dbReference>